<feature type="region of interest" description="Disordered" evidence="1">
    <location>
        <begin position="589"/>
        <end position="613"/>
    </location>
</feature>
<feature type="transmembrane region" description="Helical" evidence="2">
    <location>
        <begin position="296"/>
        <end position="319"/>
    </location>
</feature>
<evidence type="ECO:0008006" key="5">
    <source>
        <dbReference type="Google" id="ProtNLM"/>
    </source>
</evidence>
<dbReference type="EMBL" id="SNTY01000012">
    <property type="protein sequence ID" value="TEU30079.1"/>
    <property type="molecule type" value="Genomic_DNA"/>
</dbReference>
<keyword evidence="2" id="KW-0472">Membrane</keyword>
<organism evidence="3 4">
    <name type="scientific">Alkanindiges illinoisensis</name>
    <dbReference type="NCBI Taxonomy" id="197183"/>
    <lineage>
        <taxon>Bacteria</taxon>
        <taxon>Pseudomonadati</taxon>
        <taxon>Pseudomonadota</taxon>
        <taxon>Gammaproteobacteria</taxon>
        <taxon>Moraxellales</taxon>
        <taxon>Moraxellaceae</taxon>
        <taxon>Alkanindiges</taxon>
    </lineage>
</organism>
<dbReference type="Proteomes" id="UP000297834">
    <property type="component" value="Unassembled WGS sequence"/>
</dbReference>
<dbReference type="AlphaFoldDB" id="A0A4Y7XFS3"/>
<feature type="compositionally biased region" description="Polar residues" evidence="1">
    <location>
        <begin position="603"/>
        <end position="613"/>
    </location>
</feature>
<evidence type="ECO:0000256" key="2">
    <source>
        <dbReference type="SAM" id="Phobius"/>
    </source>
</evidence>
<reference evidence="3 4" key="1">
    <citation type="submission" date="2019-03" db="EMBL/GenBank/DDBJ databases">
        <title>Alkanindiges illinoisensis: a potential pathogenic isolated from ascites of a gastric cancer patient with abdominal metastasis.</title>
        <authorList>
            <person name="Hu X."/>
            <person name="Yang B."/>
            <person name="Yan X."/>
            <person name="Lin L."/>
            <person name="Zhao H."/>
            <person name="Zhou F."/>
            <person name="Su B."/>
            <person name="Chen J."/>
            <person name="Rui Y."/>
            <person name="Wang Q."/>
            <person name="Zheng L."/>
        </authorList>
    </citation>
    <scope>NUCLEOTIDE SEQUENCE [LARGE SCALE GENOMIC DNA]</scope>
    <source>
        <strain evidence="3 4">NFYY 23406</strain>
    </source>
</reference>
<accession>A0A4Y7XFS3</accession>
<evidence type="ECO:0000256" key="1">
    <source>
        <dbReference type="SAM" id="MobiDB-lite"/>
    </source>
</evidence>
<dbReference type="SUPFAM" id="SSF53955">
    <property type="entry name" value="Lysozyme-like"/>
    <property type="match status" value="1"/>
</dbReference>
<protein>
    <recommendedName>
        <fullName evidence="5">Bacteriophage protein</fullName>
    </recommendedName>
</protein>
<comment type="caution">
    <text evidence="3">The sequence shown here is derived from an EMBL/GenBank/DDBJ whole genome shotgun (WGS) entry which is preliminary data.</text>
</comment>
<dbReference type="InterPro" id="IPR023346">
    <property type="entry name" value="Lysozyme-like_dom_sf"/>
</dbReference>
<evidence type="ECO:0000313" key="3">
    <source>
        <dbReference type="EMBL" id="TEU30079.1"/>
    </source>
</evidence>
<feature type="transmembrane region" description="Helical" evidence="2">
    <location>
        <begin position="254"/>
        <end position="276"/>
    </location>
</feature>
<evidence type="ECO:0000313" key="4">
    <source>
        <dbReference type="Proteomes" id="UP000297834"/>
    </source>
</evidence>
<sequence length="659" mass="70642">MSGSTIRDFMVALGFNIDNAGAKRMGDTLQGVENKAKSLNTVLLGLATGAVIAVTKTASELDKLYYSSQRIGASASNIRGFEAAISQMGGTAGNALQTLESLSQKIRQSPGYEGMVNNLGVSTRDQNGAMRDRVEVMKDMSKTLAGMDYYQANAYASAMGIDENTLMAMRDPAFLQNMEKYQKLQKDMGMSDDMAKSGKDFMVQFRDITMTVKALSEVILMTAGKALIPVLKIINTGLQSAIQWFSGLDPRLKAFLAAGLKIAMLVLIFGGLFAAISKLAGALSILKGLLFLFRALNLAILASPIGLILALAAAIALLWDDYQTWKNGGKSLIDWGEWAGGIETAITRIKELAEVIMGLRDKAIELTTVGIEKTVNAAKTAATITQDVAKAGVAAVTDGAKALNSAMGGNFQFNPDLKRKGFNADKAKSIQAVASRLGINPNDLAAVISFETAGSFDPGAKNPNSSATGLIQFMKGSGGTKGKYYGMSRKKFASLSFDEQMQYVEKYFKERGFKPSKSSSVADVYTAVTGYGYKKGTAAYDLNKVWDSNKDGYIAKGEMVQNNDFKAHQKNYFVPGQVNISNSSLPALNNAAPPSGNPHKDQINQAGSKNSNSQVVSMQQKTDIHVYGADNAQQTALAVQRQQDAVNIQMARNARGIIE</sequence>
<proteinExistence type="predicted"/>
<dbReference type="OrthoDB" id="8019720at2"/>
<keyword evidence="2" id="KW-1133">Transmembrane helix</keyword>
<gene>
    <name evidence="3" type="ORF">E2B99_03290</name>
</gene>
<keyword evidence="2" id="KW-0812">Transmembrane</keyword>
<keyword evidence="4" id="KW-1185">Reference proteome</keyword>
<name>A0A4Y7XFS3_9GAMM</name>
<dbReference type="Gene3D" id="1.10.530.10">
    <property type="match status" value="1"/>
</dbReference>
<dbReference type="RefSeq" id="WP_134243560.1">
    <property type="nucleotide sequence ID" value="NZ_SNTY01000012.1"/>
</dbReference>